<reference evidence="1 2" key="2">
    <citation type="submission" date="2019-09" db="EMBL/GenBank/DDBJ databases">
        <authorList>
            <person name="Jin C."/>
        </authorList>
    </citation>
    <scope>NUCLEOTIDE SEQUENCE [LARGE SCALE GENOMIC DNA]</scope>
    <source>
        <strain evidence="1 2">BN130099</strain>
    </source>
</reference>
<organism evidence="1 2">
    <name type="scientific">Nocardioides humilatus</name>
    <dbReference type="NCBI Taxonomy" id="2607660"/>
    <lineage>
        <taxon>Bacteria</taxon>
        <taxon>Bacillati</taxon>
        <taxon>Actinomycetota</taxon>
        <taxon>Actinomycetes</taxon>
        <taxon>Propionibacteriales</taxon>
        <taxon>Nocardioidaceae</taxon>
        <taxon>Nocardioides</taxon>
    </lineage>
</organism>
<reference evidence="1 2" key="1">
    <citation type="submission" date="2019-09" db="EMBL/GenBank/DDBJ databases">
        <title>Nocardioides panacisoli sp. nov., isolated from the soil of a ginseng field.</title>
        <authorList>
            <person name="Cho C."/>
        </authorList>
    </citation>
    <scope>NUCLEOTIDE SEQUENCE [LARGE SCALE GENOMIC DNA]</scope>
    <source>
        <strain evidence="1 2">BN130099</strain>
    </source>
</reference>
<evidence type="ECO:0000313" key="2">
    <source>
        <dbReference type="Proteomes" id="UP000325003"/>
    </source>
</evidence>
<dbReference type="RefSeq" id="WP_149730321.1">
    <property type="nucleotide sequence ID" value="NZ_VUJV01000009.1"/>
</dbReference>
<sequence>MLTRTLRLLLPAGRRRAFDDWALRRRWRLGIRMDASPEVNARFLADGYRYVWRISRDVAIGHTLDGRVVTIPVDAFVSRYLVGAQ</sequence>
<evidence type="ECO:0000313" key="1">
    <source>
        <dbReference type="EMBL" id="KAA1415447.1"/>
    </source>
</evidence>
<comment type="caution">
    <text evidence="1">The sequence shown here is derived from an EMBL/GenBank/DDBJ whole genome shotgun (WGS) entry which is preliminary data.</text>
</comment>
<gene>
    <name evidence="1" type="ORF">F0U44_20885</name>
</gene>
<accession>A0A5B1L6Z7</accession>
<proteinExistence type="predicted"/>
<keyword evidence="2" id="KW-1185">Reference proteome</keyword>
<dbReference type="Proteomes" id="UP000325003">
    <property type="component" value="Unassembled WGS sequence"/>
</dbReference>
<name>A0A5B1L6Z7_9ACTN</name>
<dbReference type="EMBL" id="VUJV01000009">
    <property type="protein sequence ID" value="KAA1415447.1"/>
    <property type="molecule type" value="Genomic_DNA"/>
</dbReference>
<protein>
    <submittedName>
        <fullName evidence="1">Uncharacterized protein</fullName>
    </submittedName>
</protein>
<dbReference type="AlphaFoldDB" id="A0A5B1L6Z7"/>